<proteinExistence type="predicted"/>
<gene>
    <name evidence="1" type="ORF">Glove_526g15</name>
</gene>
<dbReference type="EMBL" id="PQFF01000452">
    <property type="protein sequence ID" value="RHZ49276.1"/>
    <property type="molecule type" value="Genomic_DNA"/>
</dbReference>
<evidence type="ECO:0000313" key="1">
    <source>
        <dbReference type="EMBL" id="RHZ49276.1"/>
    </source>
</evidence>
<sequence>MDNGTDNGTDNVTDNVTDNITDNIMDNVMDNGTDNVTDNGTDNVTDNITDNIFFYNDFINIDMRSDAFPLSSVDYEYIMQYRDAKPKHKILKKLRKKYSMTNNLQNTELRPLEILPEKSNIMEGRKSQDHVLNKDTHMPISSISSETLHDESKIKCNLETLPFQNSASSHVVKNNFSIDNTTRRKTDLLRLLNVIEMNKSYVTSGN</sequence>
<protein>
    <submittedName>
        <fullName evidence="1">Uncharacterized protein</fullName>
    </submittedName>
</protein>
<comment type="caution">
    <text evidence="1">The sequence shown here is derived from an EMBL/GenBank/DDBJ whole genome shotgun (WGS) entry which is preliminary data.</text>
</comment>
<dbReference type="Proteomes" id="UP000266861">
    <property type="component" value="Unassembled WGS sequence"/>
</dbReference>
<dbReference type="STRING" id="1348612.A0A397GIL0"/>
<name>A0A397GIL0_9GLOM</name>
<organism evidence="1 2">
    <name type="scientific">Diversispora epigaea</name>
    <dbReference type="NCBI Taxonomy" id="1348612"/>
    <lineage>
        <taxon>Eukaryota</taxon>
        <taxon>Fungi</taxon>
        <taxon>Fungi incertae sedis</taxon>
        <taxon>Mucoromycota</taxon>
        <taxon>Glomeromycotina</taxon>
        <taxon>Glomeromycetes</taxon>
        <taxon>Diversisporales</taxon>
        <taxon>Diversisporaceae</taxon>
        <taxon>Diversispora</taxon>
    </lineage>
</organism>
<keyword evidence="2" id="KW-1185">Reference proteome</keyword>
<reference evidence="1 2" key="1">
    <citation type="submission" date="2018-08" db="EMBL/GenBank/DDBJ databases">
        <title>Genome and evolution of the arbuscular mycorrhizal fungus Diversispora epigaea (formerly Glomus versiforme) and its bacterial endosymbionts.</title>
        <authorList>
            <person name="Sun X."/>
            <person name="Fei Z."/>
            <person name="Harrison M."/>
        </authorList>
    </citation>
    <scope>NUCLEOTIDE SEQUENCE [LARGE SCALE GENOMIC DNA]</scope>
    <source>
        <strain evidence="1 2">IT104</strain>
    </source>
</reference>
<dbReference type="OrthoDB" id="2328754at2759"/>
<accession>A0A397GIL0</accession>
<evidence type="ECO:0000313" key="2">
    <source>
        <dbReference type="Proteomes" id="UP000266861"/>
    </source>
</evidence>
<dbReference type="AlphaFoldDB" id="A0A397GIL0"/>